<reference evidence="2" key="1">
    <citation type="journal article" date="2019" name="Int. J. Syst. Evol. Microbiol.">
        <title>The Global Catalogue of Microorganisms (GCM) 10K type strain sequencing project: providing services to taxonomists for standard genome sequencing and annotation.</title>
        <authorList>
            <consortium name="The Broad Institute Genomics Platform"/>
            <consortium name="The Broad Institute Genome Sequencing Center for Infectious Disease"/>
            <person name="Wu L."/>
            <person name="Ma J."/>
        </authorList>
    </citation>
    <scope>NUCLEOTIDE SEQUENCE [LARGE SCALE GENOMIC DNA]</scope>
    <source>
        <strain evidence="2">JCM 17342</strain>
    </source>
</reference>
<dbReference type="RefSeq" id="WP_344872634.1">
    <property type="nucleotide sequence ID" value="NZ_BAABAL010000005.1"/>
</dbReference>
<gene>
    <name evidence="1" type="ORF">GCM10022247_18370</name>
</gene>
<proteinExistence type="predicted"/>
<protein>
    <submittedName>
        <fullName evidence="1">Uncharacterized protein</fullName>
    </submittedName>
</protein>
<keyword evidence="2" id="KW-1185">Reference proteome</keyword>
<organism evidence="1 2">
    <name type="scientific">Allokutzneria multivorans</name>
    <dbReference type="NCBI Taxonomy" id="1142134"/>
    <lineage>
        <taxon>Bacteria</taxon>
        <taxon>Bacillati</taxon>
        <taxon>Actinomycetota</taxon>
        <taxon>Actinomycetes</taxon>
        <taxon>Pseudonocardiales</taxon>
        <taxon>Pseudonocardiaceae</taxon>
        <taxon>Allokutzneria</taxon>
    </lineage>
</organism>
<accession>A0ABP7RK04</accession>
<evidence type="ECO:0000313" key="1">
    <source>
        <dbReference type="EMBL" id="GAA3998502.1"/>
    </source>
</evidence>
<comment type="caution">
    <text evidence="1">The sequence shown here is derived from an EMBL/GenBank/DDBJ whole genome shotgun (WGS) entry which is preliminary data.</text>
</comment>
<dbReference type="Proteomes" id="UP001501747">
    <property type="component" value="Unassembled WGS sequence"/>
</dbReference>
<name>A0ABP7RK04_9PSEU</name>
<sequence length="174" mass="18426">MEFSVGDVHVVFSADRLGGLDDAALVEEVVDPEADATVFLLAGRADAWPSLGLRVAYAPSVGGFPFAVHVVPETGVLFVGAGRGVHAYQLDPPRPLWHDETDCGFWSWSQHGGVVLMSAELELAAWTAEGDKLWSTFVEPPWSFTVTDGVVSLEVMGELSAFPVLGGPSVTGVS</sequence>
<evidence type="ECO:0000313" key="2">
    <source>
        <dbReference type="Proteomes" id="UP001501747"/>
    </source>
</evidence>
<dbReference type="EMBL" id="BAABAL010000005">
    <property type="protein sequence ID" value="GAA3998502.1"/>
    <property type="molecule type" value="Genomic_DNA"/>
</dbReference>